<keyword evidence="4" id="KW-1185">Reference proteome</keyword>
<keyword evidence="1" id="KW-0732">Signal</keyword>
<reference evidence="3" key="1">
    <citation type="submission" date="2022-05" db="EMBL/GenBank/DDBJ databases">
        <authorList>
            <person name="Pankratov T."/>
        </authorList>
    </citation>
    <scope>NUCLEOTIDE SEQUENCE</scope>
    <source>
        <strain evidence="3">BP6-180914</strain>
    </source>
</reference>
<gene>
    <name evidence="3" type="ORF">M8523_19885</name>
</gene>
<evidence type="ECO:0000313" key="4">
    <source>
        <dbReference type="Proteomes" id="UP001165667"/>
    </source>
</evidence>
<dbReference type="EMBL" id="JAMOIM010000014">
    <property type="protein sequence ID" value="MCW6510282.1"/>
    <property type="molecule type" value="Genomic_DNA"/>
</dbReference>
<proteinExistence type="predicted"/>
<sequence length="110" mass="11917">MKAPLLGIGLLALSLSTSQADTITGAILADMCVKHEPRASYYILGAVDAFNVRLGAPKRFCIPKGSDIPADHLTNIACKYVVEHAAQREVEAGVLVYRSLRDAYPCAMRR</sequence>
<dbReference type="Pfam" id="PF18602">
    <property type="entry name" value="Rap1a"/>
    <property type="match status" value="1"/>
</dbReference>
<dbReference type="Gene3D" id="1.10.890.40">
    <property type="match status" value="1"/>
</dbReference>
<feature type="signal peptide" evidence="1">
    <location>
        <begin position="1"/>
        <end position="20"/>
    </location>
</feature>
<organism evidence="3 4">
    <name type="scientific">Lichenifustis flavocetrariae</name>
    <dbReference type="NCBI Taxonomy" id="2949735"/>
    <lineage>
        <taxon>Bacteria</taxon>
        <taxon>Pseudomonadati</taxon>
        <taxon>Pseudomonadota</taxon>
        <taxon>Alphaproteobacteria</taxon>
        <taxon>Hyphomicrobiales</taxon>
        <taxon>Lichenihabitantaceae</taxon>
        <taxon>Lichenifustis</taxon>
    </lineage>
</organism>
<name>A0AA41YZV3_9HYPH</name>
<dbReference type="AlphaFoldDB" id="A0AA41YZV3"/>
<feature type="domain" description="Rap1a immunity protein" evidence="2">
    <location>
        <begin position="28"/>
        <end position="106"/>
    </location>
</feature>
<evidence type="ECO:0000313" key="3">
    <source>
        <dbReference type="EMBL" id="MCW6510282.1"/>
    </source>
</evidence>
<feature type="chain" id="PRO_5041300331" description="Rap1a immunity protein domain-containing protein" evidence="1">
    <location>
        <begin position="21"/>
        <end position="110"/>
    </location>
</feature>
<evidence type="ECO:0000256" key="1">
    <source>
        <dbReference type="SAM" id="SignalP"/>
    </source>
</evidence>
<evidence type="ECO:0000259" key="2">
    <source>
        <dbReference type="Pfam" id="PF18602"/>
    </source>
</evidence>
<dbReference type="RefSeq" id="WP_282586653.1">
    <property type="nucleotide sequence ID" value="NZ_JAMOIM010000014.1"/>
</dbReference>
<dbReference type="Proteomes" id="UP001165667">
    <property type="component" value="Unassembled WGS sequence"/>
</dbReference>
<comment type="caution">
    <text evidence="3">The sequence shown here is derived from an EMBL/GenBank/DDBJ whole genome shotgun (WGS) entry which is preliminary data.</text>
</comment>
<protein>
    <recommendedName>
        <fullName evidence="2">Rap1a immunity protein domain-containing protein</fullName>
    </recommendedName>
</protein>
<accession>A0AA41YZV3</accession>
<dbReference type="InterPro" id="IPR041238">
    <property type="entry name" value="Rap1a"/>
</dbReference>